<keyword evidence="2" id="KW-1185">Reference proteome</keyword>
<dbReference type="EMBL" id="MLAK01000621">
    <property type="protein sequence ID" value="OHT10122.1"/>
    <property type="molecule type" value="Genomic_DNA"/>
</dbReference>
<sequence>MLDYKNDKTEPAHKWFSLELDNRRENYGFTDSNESIPNSIELDFPMLFFGIPDAVNKIIHGIDILESVSQLASYLSKTTDFIKLEDLYSIEFISSLNDLINSVDILAPDLIFIITKLWRYTPESQESIFNNELISSFCRYFQFPNNIKKGAFEAIDFLLRKFPAKICLVSEFDLSQALDNYFLSRNGNTYNGDNSNENADTYIFQDDYYEKPFYFLLTMTINPFLEKVYYRTLMNISLQFITDQYHIPRICSSIILYELIVENNCLDLFLSFKGSIFSLIQAHLLNIPKMFPYLYKIGNILWNNGLENEFLSESCFMNNIAMLLINENFCDDLIPIFRFILNSMSKLWNELYLNSISFGEDSQPIISLILNFSNHSSLNNRVYATTCIASFILAAVIDSKLEVIMNEGFSSIINIIPCLNIEDSEHQIFLKTMLEALLQLISFNHDFIHILNDSDVPEFLHNNFLCINNDKLSQIIDLLLRNLQEYNQAIEQSES</sequence>
<proteinExistence type="predicted"/>
<gene>
    <name evidence="1" type="ORF">TRFO_20777</name>
</gene>
<protein>
    <submittedName>
        <fullName evidence="1">Uncharacterized protein</fullName>
    </submittedName>
</protein>
<dbReference type="AlphaFoldDB" id="A0A1J4KGF1"/>
<dbReference type="GeneID" id="94836285"/>
<dbReference type="VEuPathDB" id="TrichDB:TRFO_20777"/>
<reference evidence="1" key="1">
    <citation type="submission" date="2016-10" db="EMBL/GenBank/DDBJ databases">
        <authorList>
            <person name="Benchimol M."/>
            <person name="Almeida L.G."/>
            <person name="Vasconcelos A.T."/>
            <person name="Perreira-Neves A."/>
            <person name="Rosa I.A."/>
            <person name="Tasca T."/>
            <person name="Bogo M.R."/>
            <person name="de Souza W."/>
        </authorList>
    </citation>
    <scope>NUCLEOTIDE SEQUENCE [LARGE SCALE GENOMIC DNA]</scope>
    <source>
        <strain evidence="1">K</strain>
    </source>
</reference>
<name>A0A1J4KGF1_9EUKA</name>
<dbReference type="Proteomes" id="UP000179807">
    <property type="component" value="Unassembled WGS sequence"/>
</dbReference>
<dbReference type="RefSeq" id="XP_068363258.1">
    <property type="nucleotide sequence ID" value="XM_068501581.1"/>
</dbReference>
<comment type="caution">
    <text evidence="1">The sequence shown here is derived from an EMBL/GenBank/DDBJ whole genome shotgun (WGS) entry which is preliminary data.</text>
</comment>
<organism evidence="1 2">
    <name type="scientific">Tritrichomonas foetus</name>
    <dbReference type="NCBI Taxonomy" id="1144522"/>
    <lineage>
        <taxon>Eukaryota</taxon>
        <taxon>Metamonada</taxon>
        <taxon>Parabasalia</taxon>
        <taxon>Tritrichomonadida</taxon>
        <taxon>Tritrichomonadidae</taxon>
        <taxon>Tritrichomonas</taxon>
    </lineage>
</organism>
<evidence type="ECO:0000313" key="1">
    <source>
        <dbReference type="EMBL" id="OHT10122.1"/>
    </source>
</evidence>
<accession>A0A1J4KGF1</accession>
<evidence type="ECO:0000313" key="2">
    <source>
        <dbReference type="Proteomes" id="UP000179807"/>
    </source>
</evidence>